<proteinExistence type="predicted"/>
<evidence type="ECO:0000313" key="2">
    <source>
        <dbReference type="Proteomes" id="UP000470772"/>
    </source>
</evidence>
<dbReference type="EMBL" id="WGGD01000005">
    <property type="protein sequence ID" value="MUN29504.1"/>
    <property type="molecule type" value="Genomic_DNA"/>
</dbReference>
<protein>
    <submittedName>
        <fullName evidence="1">Uncharacterized protein</fullName>
    </submittedName>
</protein>
<evidence type="ECO:0000313" key="1">
    <source>
        <dbReference type="EMBL" id="MUN29504.1"/>
    </source>
</evidence>
<comment type="caution">
    <text evidence="1">The sequence shown here is derived from an EMBL/GenBank/DDBJ whole genome shotgun (WGS) entry which is preliminary data.</text>
</comment>
<gene>
    <name evidence="1" type="ORF">GC250_08650</name>
</gene>
<sequence length="357" mass="41032">MRKSHNDEEKASITPVYSDVVDLLESARRKYQVITGELRSEKSFNTWLFQEMFNSIDRYGKNYVGLDSSFIFVYKMTHDFYYKFVPYVRTIRDLKRDDLLFYAEIISKRLDFIKARDVPTLLSFIFPRNVSLINQKNDGGKYIVSISQTADVEQEKFKLIIEYVTSLLGSHLEINVDNVSGFHGVIVVNDDEEGKKGKENATKLIPVSEGIVILRDKLMKKFNLNIDKFRSSFSSTVLSQAIRIFNVTGITNISQTFDAFMDFSDSGYSLLPCPRLDETEFHVPYTKDLPKVVAILESLYPGIKIILDKKDMILIFPFSVDGDMCPRLSEQLKEMIGESNLKEKINCKGHIISLKIL</sequence>
<dbReference type="RefSeq" id="WP_054838327.1">
    <property type="nucleotide sequence ID" value="NZ_BBBY01000007.1"/>
</dbReference>
<dbReference type="AlphaFoldDB" id="A0A6A9QLT2"/>
<organism evidence="1 2">
    <name type="scientific">Sulfuracidifex metallicus DSM 6482 = JCM 9184</name>
    <dbReference type="NCBI Taxonomy" id="523847"/>
    <lineage>
        <taxon>Archaea</taxon>
        <taxon>Thermoproteota</taxon>
        <taxon>Thermoprotei</taxon>
        <taxon>Sulfolobales</taxon>
        <taxon>Sulfolobaceae</taxon>
        <taxon>Sulfuracidifex</taxon>
    </lineage>
</organism>
<dbReference type="OrthoDB" id="378591at2157"/>
<dbReference type="Proteomes" id="UP000470772">
    <property type="component" value="Unassembled WGS sequence"/>
</dbReference>
<keyword evidence="2" id="KW-1185">Reference proteome</keyword>
<accession>A0A6A9QLT2</accession>
<name>A0A6A9QLT2_SULME</name>
<reference evidence="1 2" key="1">
    <citation type="submission" date="2019-10" db="EMBL/GenBank/DDBJ databases">
        <title>Sequencing and Assembly of Multiple Reported Metal-Biooxidizing Members of the Extremely Thermoacidophilic Archaeal Family Sulfolobaceae.</title>
        <authorList>
            <person name="Counts J.A."/>
            <person name="Kelly R.M."/>
        </authorList>
    </citation>
    <scope>NUCLEOTIDE SEQUENCE [LARGE SCALE GENOMIC DNA]</scope>
    <source>
        <strain evidence="1 2">DSM 6482</strain>
    </source>
</reference>